<gene>
    <name evidence="1" type="ORF">POCTA_138.1.T1040047</name>
</gene>
<accession>A0A8S1X4P0</accession>
<proteinExistence type="predicted"/>
<sequence>MDNRLGFKLEKRIDFTLNVNIIENSEYECRRISFYEDLNCKFCQRIIQNIQKYTCFMNARYSFYRFEIFTFLESLKNSRDTAPQQISHQGSRKNL</sequence>
<reference evidence="1" key="1">
    <citation type="submission" date="2021-01" db="EMBL/GenBank/DDBJ databases">
        <authorList>
            <consortium name="Genoscope - CEA"/>
            <person name="William W."/>
        </authorList>
    </citation>
    <scope>NUCLEOTIDE SEQUENCE</scope>
</reference>
<dbReference type="Proteomes" id="UP000683925">
    <property type="component" value="Unassembled WGS sequence"/>
</dbReference>
<dbReference type="EMBL" id="CAJJDP010000104">
    <property type="protein sequence ID" value="CAD8193256.1"/>
    <property type="molecule type" value="Genomic_DNA"/>
</dbReference>
<evidence type="ECO:0000313" key="2">
    <source>
        <dbReference type="Proteomes" id="UP000683925"/>
    </source>
</evidence>
<keyword evidence="2" id="KW-1185">Reference proteome</keyword>
<comment type="caution">
    <text evidence="1">The sequence shown here is derived from an EMBL/GenBank/DDBJ whole genome shotgun (WGS) entry which is preliminary data.</text>
</comment>
<organism evidence="1 2">
    <name type="scientific">Paramecium octaurelia</name>
    <dbReference type="NCBI Taxonomy" id="43137"/>
    <lineage>
        <taxon>Eukaryota</taxon>
        <taxon>Sar</taxon>
        <taxon>Alveolata</taxon>
        <taxon>Ciliophora</taxon>
        <taxon>Intramacronucleata</taxon>
        <taxon>Oligohymenophorea</taxon>
        <taxon>Peniculida</taxon>
        <taxon>Parameciidae</taxon>
        <taxon>Paramecium</taxon>
    </lineage>
</organism>
<evidence type="ECO:0000313" key="1">
    <source>
        <dbReference type="EMBL" id="CAD8193256.1"/>
    </source>
</evidence>
<dbReference type="AlphaFoldDB" id="A0A8S1X4P0"/>
<protein>
    <submittedName>
        <fullName evidence="1">Uncharacterized protein</fullName>
    </submittedName>
</protein>
<name>A0A8S1X4P0_PAROT</name>